<comment type="similarity">
    <text evidence="1">Belongs to the SWI5/SAE3 family.</text>
</comment>
<keyword evidence="2" id="KW-0227">DNA damage</keyword>
<keyword evidence="3" id="KW-0234">DNA repair</keyword>
<feature type="compositionally biased region" description="Polar residues" evidence="4">
    <location>
        <begin position="85"/>
        <end position="101"/>
    </location>
</feature>
<dbReference type="GeneID" id="92007664"/>
<evidence type="ECO:0000313" key="5">
    <source>
        <dbReference type="EMBL" id="KAL0262140.1"/>
    </source>
</evidence>
<accession>A0ABR3CPJ6</accession>
<reference evidence="5 6" key="1">
    <citation type="submission" date="2024-02" db="EMBL/GenBank/DDBJ databases">
        <title>De novo assembly and annotation of 12 fungi associated with fruit tree decline syndrome in Ontario, Canada.</title>
        <authorList>
            <person name="Sulman M."/>
            <person name="Ellouze W."/>
            <person name="Ilyukhin E."/>
        </authorList>
    </citation>
    <scope>NUCLEOTIDE SEQUENCE [LARGE SCALE GENOMIC DNA]</scope>
    <source>
        <strain evidence="5 6">FDS-637</strain>
    </source>
</reference>
<evidence type="ECO:0000256" key="2">
    <source>
        <dbReference type="ARBA" id="ARBA00022763"/>
    </source>
</evidence>
<feature type="region of interest" description="Disordered" evidence="4">
    <location>
        <begin position="1"/>
        <end position="48"/>
    </location>
</feature>
<dbReference type="Proteomes" id="UP001430584">
    <property type="component" value="Unassembled WGS sequence"/>
</dbReference>
<sequence length="158" mass="16921">MDSSPARKVLRDHRDAVTVEPSSSPGNAGAESPQMQPRGDKRLPNAQARTAALQATLADLTARRSNVVKEFAAVPSVAEKLPSRTAATNPTASSEPATNAETDAAVQAAKAIIQQQIRRLNDYNEMRDVGQELMGIIAESRGVRIKEVQEEFGISAND</sequence>
<keyword evidence="6" id="KW-1185">Reference proteome</keyword>
<gene>
    <name evidence="5" type="ORF">SLS55_003579</name>
</gene>
<feature type="region of interest" description="Disordered" evidence="4">
    <location>
        <begin position="78"/>
        <end position="103"/>
    </location>
</feature>
<evidence type="ECO:0000313" key="6">
    <source>
        <dbReference type="Proteomes" id="UP001430584"/>
    </source>
</evidence>
<organism evidence="5 6">
    <name type="scientific">Diplodia seriata</name>
    <dbReference type="NCBI Taxonomy" id="420778"/>
    <lineage>
        <taxon>Eukaryota</taxon>
        <taxon>Fungi</taxon>
        <taxon>Dikarya</taxon>
        <taxon>Ascomycota</taxon>
        <taxon>Pezizomycotina</taxon>
        <taxon>Dothideomycetes</taxon>
        <taxon>Dothideomycetes incertae sedis</taxon>
        <taxon>Botryosphaeriales</taxon>
        <taxon>Botryosphaeriaceae</taxon>
        <taxon>Diplodia</taxon>
    </lineage>
</organism>
<comment type="caution">
    <text evidence="5">The sequence shown here is derived from an EMBL/GenBank/DDBJ whole genome shotgun (WGS) entry which is preliminary data.</text>
</comment>
<dbReference type="PANTHER" id="PTHR28529:SF2">
    <property type="entry name" value="DNA REPAIR PROTEIN SWI5 HOMOLOG"/>
    <property type="match status" value="1"/>
</dbReference>
<dbReference type="PANTHER" id="PTHR28529">
    <property type="entry name" value="DNA REPAIR PROTEIN SWI5 HOMOLOG"/>
    <property type="match status" value="1"/>
</dbReference>
<dbReference type="Gene3D" id="1.20.5.170">
    <property type="match status" value="1"/>
</dbReference>
<evidence type="ECO:0000256" key="1">
    <source>
        <dbReference type="ARBA" id="ARBA00008060"/>
    </source>
</evidence>
<name>A0ABR3CPJ6_9PEZI</name>
<evidence type="ECO:0000256" key="3">
    <source>
        <dbReference type="ARBA" id="ARBA00023204"/>
    </source>
</evidence>
<dbReference type="RefSeq" id="XP_066635169.1">
    <property type="nucleotide sequence ID" value="XM_066775050.1"/>
</dbReference>
<evidence type="ECO:0008006" key="7">
    <source>
        <dbReference type="Google" id="ProtNLM"/>
    </source>
</evidence>
<dbReference type="InterPro" id="IPR010760">
    <property type="entry name" value="DNA-repair_Swi5"/>
</dbReference>
<proteinExistence type="inferred from homology"/>
<protein>
    <recommendedName>
        <fullName evidence="7">Dna repair protein swi5</fullName>
    </recommendedName>
</protein>
<dbReference type="EMBL" id="JAJVCZ030000003">
    <property type="protein sequence ID" value="KAL0262140.1"/>
    <property type="molecule type" value="Genomic_DNA"/>
</dbReference>
<dbReference type="Pfam" id="PF07061">
    <property type="entry name" value="Swi5"/>
    <property type="match status" value="1"/>
</dbReference>
<evidence type="ECO:0000256" key="4">
    <source>
        <dbReference type="SAM" id="MobiDB-lite"/>
    </source>
</evidence>